<reference evidence="2" key="1">
    <citation type="submission" date="2023-05" db="EMBL/GenBank/DDBJ databases">
        <title>Comparative genomics of Bacillaceae isolates and their secondary metabolite potential.</title>
        <authorList>
            <person name="Song L."/>
            <person name="Nielsen L.J."/>
            <person name="Mohite O."/>
            <person name="Xu X."/>
            <person name="Weber T."/>
            <person name="Kovacs A.T."/>
        </authorList>
    </citation>
    <scope>NUCLEOTIDE SEQUENCE</scope>
    <source>
        <strain evidence="2">LY1</strain>
    </source>
</reference>
<dbReference type="CDD" id="cd04301">
    <property type="entry name" value="NAT_SF"/>
    <property type="match status" value="1"/>
</dbReference>
<dbReference type="InterPro" id="IPR016181">
    <property type="entry name" value="Acyl_CoA_acyltransferase"/>
</dbReference>
<name>A0AAX3X342_9BACI</name>
<dbReference type="PROSITE" id="PS51186">
    <property type="entry name" value="GNAT"/>
    <property type="match status" value="1"/>
</dbReference>
<dbReference type="RefSeq" id="WP_283871646.1">
    <property type="nucleotide sequence ID" value="NZ_CP126101.1"/>
</dbReference>
<dbReference type="EMBL" id="CP126101">
    <property type="protein sequence ID" value="WHY53291.1"/>
    <property type="molecule type" value="Genomic_DNA"/>
</dbReference>
<dbReference type="InterPro" id="IPR000182">
    <property type="entry name" value="GNAT_dom"/>
</dbReference>
<protein>
    <submittedName>
        <fullName evidence="2">GNAT family N-acetyltransferase</fullName>
        <ecNumber evidence="2">2.3.1.-</ecNumber>
    </submittedName>
</protein>
<keyword evidence="2" id="KW-0808">Transferase</keyword>
<dbReference type="AlphaFoldDB" id="A0AAX3X342"/>
<evidence type="ECO:0000313" key="2">
    <source>
        <dbReference type="EMBL" id="WHY53291.1"/>
    </source>
</evidence>
<dbReference type="Proteomes" id="UP001178322">
    <property type="component" value="Chromosome"/>
</dbReference>
<keyword evidence="2" id="KW-0012">Acyltransferase</keyword>
<accession>A0AAX3X342</accession>
<proteinExistence type="predicted"/>
<sequence>MNWQIKEFNQLTTKELYEILKVRAEVFVVEQQCIFQDLDSKDEVSYHLFLEDHSEIVAYLRILPPNISYSEVAIGRVLTKAEHRKKGISKKLVQNAINFVTDFLGEQAIRISAQAYLLKFYNDLGFEPVSEVYLEDGIEHIEMLYRK</sequence>
<dbReference type="GO" id="GO:0016747">
    <property type="term" value="F:acyltransferase activity, transferring groups other than amino-acyl groups"/>
    <property type="evidence" value="ECO:0007669"/>
    <property type="project" value="InterPro"/>
</dbReference>
<evidence type="ECO:0000259" key="1">
    <source>
        <dbReference type="PROSITE" id="PS51186"/>
    </source>
</evidence>
<organism evidence="2 3">
    <name type="scientific">Lysinibacillus pakistanensis</name>
    <dbReference type="NCBI Taxonomy" id="759811"/>
    <lineage>
        <taxon>Bacteria</taxon>
        <taxon>Bacillati</taxon>
        <taxon>Bacillota</taxon>
        <taxon>Bacilli</taxon>
        <taxon>Bacillales</taxon>
        <taxon>Bacillaceae</taxon>
        <taxon>Lysinibacillus</taxon>
    </lineage>
</organism>
<dbReference type="EC" id="2.3.1.-" evidence="2"/>
<evidence type="ECO:0000313" key="3">
    <source>
        <dbReference type="Proteomes" id="UP001178322"/>
    </source>
</evidence>
<dbReference type="SUPFAM" id="SSF55729">
    <property type="entry name" value="Acyl-CoA N-acyltransferases (Nat)"/>
    <property type="match status" value="1"/>
</dbReference>
<feature type="domain" description="N-acetyltransferase" evidence="1">
    <location>
        <begin position="6"/>
        <end position="147"/>
    </location>
</feature>
<dbReference type="Gene3D" id="3.40.630.30">
    <property type="match status" value="1"/>
</dbReference>
<gene>
    <name evidence="2" type="ORF">QNH24_08630</name>
</gene>
<dbReference type="Pfam" id="PF13673">
    <property type="entry name" value="Acetyltransf_10"/>
    <property type="match status" value="1"/>
</dbReference>